<dbReference type="Proteomes" id="UP000187283">
    <property type="component" value="Unassembled WGS sequence"/>
</dbReference>
<dbReference type="EMBL" id="LSSN01006097">
    <property type="protein sequence ID" value="OMJ07210.1"/>
    <property type="molecule type" value="Genomic_DNA"/>
</dbReference>
<sequence length="87" mass="10005">MQSVAKDPRPWVSMKLWCLFSKSGYFTRLGYGTSVVACSSRRRDTQRDIRPGKNMADFYTGITKFIFNHYLRIFFTVCAIGLQGAHT</sequence>
<dbReference type="AlphaFoldDB" id="A0A1R1WXV7"/>
<gene>
    <name evidence="1" type="ORF">AYI70_g12345</name>
</gene>
<name>A0A1R1WXV7_9FUNG</name>
<accession>A0A1R1WXV7</accession>
<evidence type="ECO:0000313" key="2">
    <source>
        <dbReference type="Proteomes" id="UP000187283"/>
    </source>
</evidence>
<proteinExistence type="predicted"/>
<evidence type="ECO:0000313" key="1">
    <source>
        <dbReference type="EMBL" id="OMJ07210.1"/>
    </source>
</evidence>
<reference evidence="1 2" key="1">
    <citation type="submission" date="2017-01" db="EMBL/GenBank/DDBJ databases">
        <authorList>
            <person name="Mah S.A."/>
            <person name="Swanson W.J."/>
            <person name="Moy G.W."/>
            <person name="Vacquier V.D."/>
        </authorList>
    </citation>
    <scope>NUCLEOTIDE SEQUENCE [LARGE SCALE GENOMIC DNA]</scope>
    <source>
        <strain evidence="1 2">GSMNP</strain>
    </source>
</reference>
<comment type="caution">
    <text evidence="1">The sequence shown here is derived from an EMBL/GenBank/DDBJ whole genome shotgun (WGS) entry which is preliminary data.</text>
</comment>
<organism evidence="1 2">
    <name type="scientific">Smittium culicis</name>
    <dbReference type="NCBI Taxonomy" id="133412"/>
    <lineage>
        <taxon>Eukaryota</taxon>
        <taxon>Fungi</taxon>
        <taxon>Fungi incertae sedis</taxon>
        <taxon>Zoopagomycota</taxon>
        <taxon>Kickxellomycotina</taxon>
        <taxon>Harpellomycetes</taxon>
        <taxon>Harpellales</taxon>
        <taxon>Legeriomycetaceae</taxon>
        <taxon>Smittium</taxon>
    </lineage>
</organism>
<keyword evidence="2" id="KW-1185">Reference proteome</keyword>
<protein>
    <submittedName>
        <fullName evidence="1">Uncharacterized protein</fullName>
    </submittedName>
</protein>